<organism evidence="1 2">
    <name type="scientific">Rosa chinensis</name>
    <name type="common">China rose</name>
    <dbReference type="NCBI Taxonomy" id="74649"/>
    <lineage>
        <taxon>Eukaryota</taxon>
        <taxon>Viridiplantae</taxon>
        <taxon>Streptophyta</taxon>
        <taxon>Embryophyta</taxon>
        <taxon>Tracheophyta</taxon>
        <taxon>Spermatophyta</taxon>
        <taxon>Magnoliopsida</taxon>
        <taxon>eudicotyledons</taxon>
        <taxon>Gunneridae</taxon>
        <taxon>Pentapetalae</taxon>
        <taxon>rosids</taxon>
        <taxon>fabids</taxon>
        <taxon>Rosales</taxon>
        <taxon>Rosaceae</taxon>
        <taxon>Rosoideae</taxon>
        <taxon>Rosoideae incertae sedis</taxon>
        <taxon>Rosa</taxon>
    </lineage>
</organism>
<dbReference type="EMBL" id="PDCK01000043">
    <property type="protein sequence ID" value="PRQ29397.1"/>
    <property type="molecule type" value="Genomic_DNA"/>
</dbReference>
<sequence>MVESVCFLNGGLSISQIKPKWPSMSFDRCDIRQHSKRSTGDFQMSPNSINQDAESFLINAINMSFLEPLIPTHIVPFGR</sequence>
<dbReference type="Gramene" id="PRQ29397">
    <property type="protein sequence ID" value="PRQ29397"/>
    <property type="gene ID" value="RchiOBHm_Chr5g0013451"/>
</dbReference>
<dbReference type="STRING" id="74649.A0A2P6Q5D4"/>
<dbReference type="AlphaFoldDB" id="A0A2P6Q5D4"/>
<keyword evidence="2" id="KW-1185">Reference proteome</keyword>
<dbReference type="Proteomes" id="UP000238479">
    <property type="component" value="Chromosome 5"/>
</dbReference>
<reference evidence="1 2" key="1">
    <citation type="journal article" date="2018" name="Nat. Genet.">
        <title>The Rosa genome provides new insights in the design of modern roses.</title>
        <authorList>
            <person name="Bendahmane M."/>
        </authorList>
    </citation>
    <scope>NUCLEOTIDE SEQUENCE [LARGE SCALE GENOMIC DNA]</scope>
    <source>
        <strain evidence="2">cv. Old Blush</strain>
    </source>
</reference>
<proteinExistence type="predicted"/>
<gene>
    <name evidence="1" type="ORF">RchiOBHm_Chr5g0013451</name>
</gene>
<evidence type="ECO:0000313" key="1">
    <source>
        <dbReference type="EMBL" id="PRQ29397.1"/>
    </source>
</evidence>
<accession>A0A2P6Q5D4</accession>
<protein>
    <submittedName>
        <fullName evidence="1">Uncharacterized protein</fullName>
    </submittedName>
</protein>
<evidence type="ECO:0000313" key="2">
    <source>
        <dbReference type="Proteomes" id="UP000238479"/>
    </source>
</evidence>
<name>A0A2P6Q5D4_ROSCH</name>
<comment type="caution">
    <text evidence="1">The sequence shown here is derived from an EMBL/GenBank/DDBJ whole genome shotgun (WGS) entry which is preliminary data.</text>
</comment>